<sequence>ARQRALVESLGGTYHQVVGDSVPRALLDFAGGVNATQLVLGASRRGRFAQLFSRGVGVTTTALSGSIDVHMITHDEVGRGAGRDRPRAGLTRGRRIAGWAMALLGIPAITALLAPFRDGLKLPSAILMFLLMVVCVALAGGMWPAVTAAVAGFMLLNYYFTPPVDRFTIADPENLFALSVYVLVAVMVSAVVDLAARRTREAARASADAEVLSTLAGHVLRGEAALASLLARLRETFGLTSVTLLERTGEPAP</sequence>
<keyword evidence="14" id="KW-1185">Reference proteome</keyword>
<accession>A0ABW3E4F5</accession>
<evidence type="ECO:0000256" key="5">
    <source>
        <dbReference type="ARBA" id="ARBA00022741"/>
    </source>
</evidence>
<comment type="caution">
    <text evidence="13">The sequence shown here is derived from an EMBL/GenBank/DDBJ whole genome shotgun (WGS) entry which is preliminary data.</text>
</comment>
<evidence type="ECO:0000256" key="7">
    <source>
        <dbReference type="ARBA" id="ARBA00022840"/>
    </source>
</evidence>
<comment type="subcellular location">
    <subcellularLocation>
        <location evidence="1">Membrane</location>
        <topology evidence="1">Multi-pass membrane protein</topology>
    </subcellularLocation>
</comment>
<feature type="non-terminal residue" evidence="13">
    <location>
        <position position="1"/>
    </location>
</feature>
<keyword evidence="3" id="KW-0808">Transferase</keyword>
<dbReference type="PANTHER" id="PTHR45569:SF1">
    <property type="entry name" value="SENSOR PROTEIN KDPD"/>
    <property type="match status" value="1"/>
</dbReference>
<feature type="non-terminal residue" evidence="13">
    <location>
        <position position="253"/>
    </location>
</feature>
<feature type="transmembrane region" description="Helical" evidence="11">
    <location>
        <begin position="126"/>
        <end position="155"/>
    </location>
</feature>
<evidence type="ECO:0000256" key="1">
    <source>
        <dbReference type="ARBA" id="ARBA00004141"/>
    </source>
</evidence>
<keyword evidence="4 11" id="KW-0812">Transmembrane</keyword>
<evidence type="ECO:0000256" key="8">
    <source>
        <dbReference type="ARBA" id="ARBA00022989"/>
    </source>
</evidence>
<keyword evidence="7" id="KW-0067">ATP-binding</keyword>
<gene>
    <name evidence="13" type="ORF">ACFQ08_41005</name>
</gene>
<dbReference type="InterPro" id="IPR038318">
    <property type="entry name" value="KdpD_sf"/>
</dbReference>
<evidence type="ECO:0000256" key="2">
    <source>
        <dbReference type="ARBA" id="ARBA00022553"/>
    </source>
</evidence>
<proteinExistence type="predicted"/>
<organism evidence="13 14">
    <name type="scientific">Streptosporangium algeriense</name>
    <dbReference type="NCBI Taxonomy" id="1682748"/>
    <lineage>
        <taxon>Bacteria</taxon>
        <taxon>Bacillati</taxon>
        <taxon>Actinomycetota</taxon>
        <taxon>Actinomycetes</taxon>
        <taxon>Streptosporangiales</taxon>
        <taxon>Streptosporangiaceae</taxon>
        <taxon>Streptosporangium</taxon>
    </lineage>
</organism>
<feature type="transmembrane region" description="Helical" evidence="11">
    <location>
        <begin position="96"/>
        <end position="114"/>
    </location>
</feature>
<dbReference type="Proteomes" id="UP001597024">
    <property type="component" value="Unassembled WGS sequence"/>
</dbReference>
<dbReference type="EMBL" id="JBHTHX010002814">
    <property type="protein sequence ID" value="MFD0890966.1"/>
    <property type="molecule type" value="Genomic_DNA"/>
</dbReference>
<protein>
    <submittedName>
        <fullName evidence="13">DUF4118 domain-containing protein</fullName>
    </submittedName>
</protein>
<feature type="transmembrane region" description="Helical" evidence="11">
    <location>
        <begin position="175"/>
        <end position="196"/>
    </location>
</feature>
<evidence type="ECO:0000313" key="13">
    <source>
        <dbReference type="EMBL" id="MFD0890966.1"/>
    </source>
</evidence>
<evidence type="ECO:0000256" key="4">
    <source>
        <dbReference type="ARBA" id="ARBA00022692"/>
    </source>
</evidence>
<evidence type="ECO:0000256" key="10">
    <source>
        <dbReference type="ARBA" id="ARBA00023136"/>
    </source>
</evidence>
<dbReference type="InterPro" id="IPR025201">
    <property type="entry name" value="KdpD_TM"/>
</dbReference>
<keyword evidence="2" id="KW-0597">Phosphoprotein</keyword>
<evidence type="ECO:0000313" key="14">
    <source>
        <dbReference type="Proteomes" id="UP001597024"/>
    </source>
</evidence>
<keyword evidence="10 11" id="KW-0472">Membrane</keyword>
<keyword evidence="9" id="KW-0902">Two-component regulatory system</keyword>
<evidence type="ECO:0000259" key="12">
    <source>
        <dbReference type="Pfam" id="PF13493"/>
    </source>
</evidence>
<dbReference type="PANTHER" id="PTHR45569">
    <property type="entry name" value="SENSOR PROTEIN KDPD"/>
    <property type="match status" value="1"/>
</dbReference>
<evidence type="ECO:0000256" key="9">
    <source>
        <dbReference type="ARBA" id="ARBA00023012"/>
    </source>
</evidence>
<evidence type="ECO:0000256" key="3">
    <source>
        <dbReference type="ARBA" id="ARBA00022679"/>
    </source>
</evidence>
<keyword evidence="6" id="KW-0418">Kinase</keyword>
<evidence type="ECO:0000256" key="11">
    <source>
        <dbReference type="SAM" id="Phobius"/>
    </source>
</evidence>
<reference evidence="14" key="1">
    <citation type="journal article" date="2019" name="Int. J. Syst. Evol. Microbiol.">
        <title>The Global Catalogue of Microorganisms (GCM) 10K type strain sequencing project: providing services to taxonomists for standard genome sequencing and annotation.</title>
        <authorList>
            <consortium name="The Broad Institute Genomics Platform"/>
            <consortium name="The Broad Institute Genome Sequencing Center for Infectious Disease"/>
            <person name="Wu L."/>
            <person name="Ma J."/>
        </authorList>
    </citation>
    <scope>NUCLEOTIDE SEQUENCE [LARGE SCALE GENOMIC DNA]</scope>
    <source>
        <strain evidence="14">CCUG 62974</strain>
    </source>
</reference>
<keyword evidence="8 11" id="KW-1133">Transmembrane helix</keyword>
<dbReference type="InterPro" id="IPR052023">
    <property type="entry name" value="Histidine_kinase_KdpD"/>
</dbReference>
<evidence type="ECO:0000256" key="6">
    <source>
        <dbReference type="ARBA" id="ARBA00022777"/>
    </source>
</evidence>
<feature type="domain" description="Sensor protein KdpD transmembrane" evidence="12">
    <location>
        <begin position="99"/>
        <end position="205"/>
    </location>
</feature>
<dbReference type="Pfam" id="PF13493">
    <property type="entry name" value="DUF4118"/>
    <property type="match status" value="1"/>
</dbReference>
<dbReference type="Gene3D" id="1.20.120.620">
    <property type="entry name" value="Backbone structure of the membrane domain of e. Coli histidine kinase receptor kdpd"/>
    <property type="match status" value="1"/>
</dbReference>
<keyword evidence="5" id="KW-0547">Nucleotide-binding</keyword>
<name>A0ABW3E4F5_9ACTN</name>